<dbReference type="EMBL" id="JBHLWM010000010">
    <property type="protein sequence ID" value="MFC0243394.1"/>
    <property type="molecule type" value="Genomic_DNA"/>
</dbReference>
<gene>
    <name evidence="7" type="ORF">ACFFJ6_23110</name>
</gene>
<dbReference type="Gene3D" id="2.102.10.10">
    <property type="entry name" value="Rieske [2Fe-2S] iron-sulphur domain"/>
    <property type="match status" value="1"/>
</dbReference>
<dbReference type="SUPFAM" id="SSF55961">
    <property type="entry name" value="Bet v1-like"/>
    <property type="match status" value="1"/>
</dbReference>
<evidence type="ECO:0000256" key="1">
    <source>
        <dbReference type="ARBA" id="ARBA00022714"/>
    </source>
</evidence>
<keyword evidence="4" id="KW-0408">Iron</keyword>
<dbReference type="RefSeq" id="WP_378392357.1">
    <property type="nucleotide sequence ID" value="NZ_JBHLWM010000010.1"/>
</dbReference>
<keyword evidence="2" id="KW-0479">Metal-binding</keyword>
<dbReference type="CDD" id="cd08878">
    <property type="entry name" value="RHO_alpha_C_DMO-like"/>
    <property type="match status" value="1"/>
</dbReference>
<dbReference type="Pfam" id="PF00355">
    <property type="entry name" value="Rieske"/>
    <property type="match status" value="1"/>
</dbReference>
<dbReference type="PANTHER" id="PTHR21266:SF59">
    <property type="entry name" value="BLR4922 PROTEIN"/>
    <property type="match status" value="1"/>
</dbReference>
<keyword evidence="1" id="KW-0001">2Fe-2S</keyword>
<sequence>MMSQEQNDLITRVGPATPCGKLMRAYWQPAALVAELEGERPIRPVRLLGEDFVLFKDEQGRYGLIDRDCPHRGADLAFGRLEGGGLRCAFHGWLFDVEGKCLETPAEPAGSPLCANIKQRAFPVVEKGGILWAYLGAGEPPAFPEIDCFTAPDTHVFAFKGLFECNWLQALEVGIDPAHASFLHRFFEDEDTSHAYGKQFRGASAGSEMPMTKVLREYDRPIINVEHTEYGLRLIALRQIDDERTHVRVTNQLFPHGFVIPMSTEMTITQWHVPVDDENCYWYAIFTSYTQPVDKVKMREQRLELYELPDYTSRKNKRNDYGFDPHEQATATYTGMGADINVHDQWAVESMGAIQDRTREHLGQSDKAIIQYRRLLRQEIAKAEAGQRPLLALDAASARGIQGPATMDGIGPSRGWETYWMEVDVKRRRGAPWAAPVPAEIAAKVPHLTAAE</sequence>
<organism evidence="7 8">
    <name type="scientific">Rhodopseudomonas telluris</name>
    <dbReference type="NCBI Taxonomy" id="644215"/>
    <lineage>
        <taxon>Bacteria</taxon>
        <taxon>Pseudomonadati</taxon>
        <taxon>Pseudomonadota</taxon>
        <taxon>Alphaproteobacteria</taxon>
        <taxon>Hyphomicrobiales</taxon>
        <taxon>Nitrobacteraceae</taxon>
        <taxon>Rhodopseudomonas</taxon>
    </lineage>
</organism>
<dbReference type="CDD" id="cd03479">
    <property type="entry name" value="Rieske_RO_Alpha_PhDO_like"/>
    <property type="match status" value="1"/>
</dbReference>
<feature type="domain" description="Rieske" evidence="6">
    <location>
        <begin position="27"/>
        <end position="133"/>
    </location>
</feature>
<dbReference type="PANTHER" id="PTHR21266">
    <property type="entry name" value="IRON-SULFUR DOMAIN CONTAINING PROTEIN"/>
    <property type="match status" value="1"/>
</dbReference>
<reference evidence="7 8" key="1">
    <citation type="submission" date="2024-09" db="EMBL/GenBank/DDBJ databases">
        <authorList>
            <person name="Sun Q."/>
            <person name="Mori K."/>
        </authorList>
    </citation>
    <scope>NUCLEOTIDE SEQUENCE [LARGE SCALE GENOMIC DNA]</scope>
    <source>
        <strain evidence="7 8">KCTC 23279</strain>
    </source>
</reference>
<accession>A0ABV6EYT5</accession>
<dbReference type="SUPFAM" id="SSF50022">
    <property type="entry name" value="ISP domain"/>
    <property type="match status" value="1"/>
</dbReference>
<dbReference type="Gene3D" id="3.90.380.10">
    <property type="entry name" value="Naphthalene 1,2-dioxygenase Alpha Subunit, Chain A, domain 1"/>
    <property type="match status" value="1"/>
</dbReference>
<keyword evidence="8" id="KW-1185">Reference proteome</keyword>
<dbReference type="InterPro" id="IPR017941">
    <property type="entry name" value="Rieske_2Fe-2S"/>
</dbReference>
<keyword evidence="3" id="KW-0560">Oxidoreductase</keyword>
<evidence type="ECO:0000256" key="2">
    <source>
        <dbReference type="ARBA" id="ARBA00022723"/>
    </source>
</evidence>
<comment type="caution">
    <text evidence="7">The sequence shown here is derived from an EMBL/GenBank/DDBJ whole genome shotgun (WGS) entry which is preliminary data.</text>
</comment>
<evidence type="ECO:0000259" key="6">
    <source>
        <dbReference type="PROSITE" id="PS51296"/>
    </source>
</evidence>
<dbReference type="Pfam" id="PF19301">
    <property type="entry name" value="LigXa_C"/>
    <property type="match status" value="1"/>
</dbReference>
<protein>
    <submittedName>
        <fullName evidence="7">Rieske 2Fe-2S domain-containing protein</fullName>
    </submittedName>
</protein>
<proteinExistence type="predicted"/>
<evidence type="ECO:0000313" key="8">
    <source>
        <dbReference type="Proteomes" id="UP001589775"/>
    </source>
</evidence>
<evidence type="ECO:0000313" key="7">
    <source>
        <dbReference type="EMBL" id="MFC0243394.1"/>
    </source>
</evidence>
<dbReference type="InterPro" id="IPR036922">
    <property type="entry name" value="Rieske_2Fe-2S_sf"/>
</dbReference>
<evidence type="ECO:0000256" key="3">
    <source>
        <dbReference type="ARBA" id="ARBA00023002"/>
    </source>
</evidence>
<dbReference type="Proteomes" id="UP001589775">
    <property type="component" value="Unassembled WGS sequence"/>
</dbReference>
<dbReference type="InterPro" id="IPR050584">
    <property type="entry name" value="Cholesterol_7-desaturase"/>
</dbReference>
<keyword evidence="5" id="KW-0411">Iron-sulfur</keyword>
<evidence type="ECO:0000256" key="5">
    <source>
        <dbReference type="ARBA" id="ARBA00023014"/>
    </source>
</evidence>
<name>A0ABV6EYT5_9BRAD</name>
<evidence type="ECO:0000256" key="4">
    <source>
        <dbReference type="ARBA" id="ARBA00023004"/>
    </source>
</evidence>
<dbReference type="PROSITE" id="PS51296">
    <property type="entry name" value="RIESKE"/>
    <property type="match status" value="1"/>
</dbReference>
<dbReference type="InterPro" id="IPR045623">
    <property type="entry name" value="LigXa_C"/>
</dbReference>